<evidence type="ECO:0000256" key="6">
    <source>
        <dbReference type="SAM" id="MobiDB-lite"/>
    </source>
</evidence>
<feature type="transmembrane region" description="Helical" evidence="7">
    <location>
        <begin position="353"/>
        <end position="375"/>
    </location>
</feature>
<dbReference type="PANTHER" id="PTHR30250:SF26">
    <property type="entry name" value="PSMA PROTEIN"/>
    <property type="match status" value="1"/>
</dbReference>
<keyword evidence="5 7" id="KW-0472">Membrane</keyword>
<keyword evidence="3 7" id="KW-0812">Transmembrane</keyword>
<feature type="transmembrane region" description="Helical" evidence="7">
    <location>
        <begin position="387"/>
        <end position="408"/>
    </location>
</feature>
<evidence type="ECO:0000256" key="3">
    <source>
        <dbReference type="ARBA" id="ARBA00022692"/>
    </source>
</evidence>
<proteinExistence type="predicted"/>
<gene>
    <name evidence="8" type="ORF">FGS76_01540</name>
</gene>
<feature type="transmembrane region" description="Helical" evidence="7">
    <location>
        <begin position="191"/>
        <end position="211"/>
    </location>
</feature>
<feature type="transmembrane region" description="Helical" evidence="7">
    <location>
        <begin position="446"/>
        <end position="468"/>
    </location>
</feature>
<feature type="region of interest" description="Disordered" evidence="6">
    <location>
        <begin position="1"/>
        <end position="23"/>
    </location>
</feature>
<feature type="transmembrane region" description="Helical" evidence="7">
    <location>
        <begin position="39"/>
        <end position="56"/>
    </location>
</feature>
<feature type="transmembrane region" description="Helical" evidence="7">
    <location>
        <begin position="166"/>
        <end position="185"/>
    </location>
</feature>
<keyword evidence="9" id="KW-1185">Reference proteome</keyword>
<comment type="subcellular location">
    <subcellularLocation>
        <location evidence="1">Cell membrane</location>
        <topology evidence="1">Multi-pass membrane protein</topology>
    </subcellularLocation>
</comment>
<evidence type="ECO:0000256" key="2">
    <source>
        <dbReference type="ARBA" id="ARBA00022475"/>
    </source>
</evidence>
<dbReference type="Proteomes" id="UP000739180">
    <property type="component" value="Unassembled WGS sequence"/>
</dbReference>
<feature type="transmembrane region" description="Helical" evidence="7">
    <location>
        <begin position="313"/>
        <end position="333"/>
    </location>
</feature>
<name>A0ABY2XQH0_9GAMM</name>
<keyword evidence="4 7" id="KW-1133">Transmembrane helix</keyword>
<organism evidence="8 9">
    <name type="scientific">Alloalcanivorax gelatiniphagus</name>
    <dbReference type="NCBI Taxonomy" id="1194167"/>
    <lineage>
        <taxon>Bacteria</taxon>
        <taxon>Pseudomonadati</taxon>
        <taxon>Pseudomonadota</taxon>
        <taxon>Gammaproteobacteria</taxon>
        <taxon>Oceanospirillales</taxon>
        <taxon>Alcanivoracaceae</taxon>
        <taxon>Alloalcanivorax</taxon>
    </lineage>
</organism>
<keyword evidence="2" id="KW-1003">Cell membrane</keyword>
<evidence type="ECO:0000313" key="8">
    <source>
        <dbReference type="EMBL" id="TMW15013.1"/>
    </source>
</evidence>
<evidence type="ECO:0000256" key="5">
    <source>
        <dbReference type="ARBA" id="ARBA00023136"/>
    </source>
</evidence>
<protein>
    <recommendedName>
        <fullName evidence="10">Polysaccharide biosynthesis protein</fullName>
    </recommendedName>
</protein>
<dbReference type="InterPro" id="IPR050833">
    <property type="entry name" value="Poly_Biosynth_Transport"/>
</dbReference>
<reference evidence="8 9" key="1">
    <citation type="submission" date="2019-05" db="EMBL/GenBank/DDBJ databases">
        <title>Genome of Alcanivorax gelatiniphagus, an oil degrading marine bacteria.</title>
        <authorList>
            <person name="Kwon K.K."/>
        </authorList>
    </citation>
    <scope>NUCLEOTIDE SEQUENCE [LARGE SCALE GENOMIC DNA]</scope>
    <source>
        <strain evidence="8 9">MEBiC 08158</strain>
    </source>
</reference>
<sequence>MLHRRLRSMGIGTRMRPGPDPNSRGILARNLSFSVLSRLAQIGVSFFTVGLGVQAIGLDEWWIVATSLSVLSLVLVIQSGAVVALSRLLIENQKQSAKAADLYTTARRGLLGIGVFFLAGSALFAAFSSSPLRAELLVSMAGLIFTLLAIPKYAALYAMDRLDLHFKALIVASLCKVVAVVALYAADSLGVFLYCAVLAAEQLLIYAIVSARFSSLADPQKTLRSDGRFRGVYFREIFSLNAWLSLNSLSYALIITAPQVLLHGAVGPRSLSLYGVFLQLNNFTRGFFISFNASLGTRSSLHFDNQSRAFQALAWKGSLTLALASVLGFVAFLAVGQPLLAVWLGVSFDDLEFLLLSALFMSILYAASSLMLANLSVSVKRVRAPALAGLAVSVIGVFILLILKAWGVGELRHYVAQIVVCQVLYTLIKNLVMLSQLHDHLAPRELLGQAAISGLVLTSMLIAMLVRFPAEIQELWF</sequence>
<evidence type="ECO:0000256" key="7">
    <source>
        <dbReference type="SAM" id="Phobius"/>
    </source>
</evidence>
<feature type="transmembrane region" description="Helical" evidence="7">
    <location>
        <begin position="136"/>
        <end position="154"/>
    </location>
</feature>
<feature type="transmembrane region" description="Helical" evidence="7">
    <location>
        <begin position="62"/>
        <end position="90"/>
    </location>
</feature>
<dbReference type="RefSeq" id="WP_138770863.1">
    <property type="nucleotide sequence ID" value="NZ_JBHSSX010000064.1"/>
</dbReference>
<feature type="transmembrane region" description="Helical" evidence="7">
    <location>
        <begin position="110"/>
        <end position="130"/>
    </location>
</feature>
<accession>A0ABY2XQH0</accession>
<evidence type="ECO:0000256" key="4">
    <source>
        <dbReference type="ARBA" id="ARBA00022989"/>
    </source>
</evidence>
<feature type="transmembrane region" description="Helical" evidence="7">
    <location>
        <begin position="414"/>
        <end position="434"/>
    </location>
</feature>
<evidence type="ECO:0000313" key="9">
    <source>
        <dbReference type="Proteomes" id="UP000739180"/>
    </source>
</evidence>
<evidence type="ECO:0008006" key="10">
    <source>
        <dbReference type="Google" id="ProtNLM"/>
    </source>
</evidence>
<dbReference type="PANTHER" id="PTHR30250">
    <property type="entry name" value="PST FAMILY PREDICTED COLANIC ACID TRANSPORTER"/>
    <property type="match status" value="1"/>
</dbReference>
<comment type="caution">
    <text evidence="8">The sequence shown here is derived from an EMBL/GenBank/DDBJ whole genome shotgun (WGS) entry which is preliminary data.</text>
</comment>
<evidence type="ECO:0000256" key="1">
    <source>
        <dbReference type="ARBA" id="ARBA00004651"/>
    </source>
</evidence>
<dbReference type="EMBL" id="VCQT01000008">
    <property type="protein sequence ID" value="TMW15013.1"/>
    <property type="molecule type" value="Genomic_DNA"/>
</dbReference>